<dbReference type="RefSeq" id="WP_092542601.1">
    <property type="nucleotide sequence ID" value="NZ_FOKV01000004.1"/>
</dbReference>
<feature type="transmembrane region" description="Helical" evidence="6">
    <location>
        <begin position="12"/>
        <end position="32"/>
    </location>
</feature>
<reference evidence="9" key="1">
    <citation type="submission" date="2016-10" db="EMBL/GenBank/DDBJ databases">
        <authorList>
            <person name="Varghese N."/>
            <person name="Submissions S."/>
        </authorList>
    </citation>
    <scope>NUCLEOTIDE SEQUENCE [LARGE SCALE GENOMIC DNA]</scope>
    <source>
        <strain evidence="9">DSM 24499</strain>
    </source>
</reference>
<keyword evidence="4 6" id="KW-1133">Transmembrane helix</keyword>
<dbReference type="Proteomes" id="UP000199438">
    <property type="component" value="Unassembled WGS sequence"/>
</dbReference>
<evidence type="ECO:0000313" key="9">
    <source>
        <dbReference type="Proteomes" id="UP000199438"/>
    </source>
</evidence>
<dbReference type="InterPro" id="IPR027379">
    <property type="entry name" value="CLS_N"/>
</dbReference>
<dbReference type="GO" id="GO:0005886">
    <property type="term" value="C:plasma membrane"/>
    <property type="evidence" value="ECO:0007669"/>
    <property type="project" value="UniProtKB-SubCell"/>
</dbReference>
<keyword evidence="9" id="KW-1185">Reference proteome</keyword>
<evidence type="ECO:0000256" key="6">
    <source>
        <dbReference type="SAM" id="Phobius"/>
    </source>
</evidence>
<dbReference type="EMBL" id="FOKV01000004">
    <property type="protein sequence ID" value="SFC42227.1"/>
    <property type="molecule type" value="Genomic_DNA"/>
</dbReference>
<dbReference type="Pfam" id="PF13396">
    <property type="entry name" value="PLDc_N"/>
    <property type="match status" value="1"/>
</dbReference>
<comment type="subcellular location">
    <subcellularLocation>
        <location evidence="1">Cell membrane</location>
        <topology evidence="1">Multi-pass membrane protein</topology>
    </subcellularLocation>
</comment>
<protein>
    <submittedName>
        <fullName evidence="8">Phospholipase_D-nuclease N-terminal</fullName>
    </submittedName>
</protein>
<dbReference type="AlphaFoldDB" id="A0A1I1J0Z3"/>
<evidence type="ECO:0000259" key="7">
    <source>
        <dbReference type="Pfam" id="PF13396"/>
    </source>
</evidence>
<feature type="domain" description="Cardiolipin synthase N-terminal" evidence="7">
    <location>
        <begin position="25"/>
        <end position="66"/>
    </location>
</feature>
<evidence type="ECO:0000256" key="1">
    <source>
        <dbReference type="ARBA" id="ARBA00004651"/>
    </source>
</evidence>
<keyword evidence="2" id="KW-1003">Cell membrane</keyword>
<gene>
    <name evidence="8" type="ORF">SAMN04487907_104134</name>
</gene>
<proteinExistence type="predicted"/>
<evidence type="ECO:0000313" key="8">
    <source>
        <dbReference type="EMBL" id="SFC42227.1"/>
    </source>
</evidence>
<evidence type="ECO:0000256" key="4">
    <source>
        <dbReference type="ARBA" id="ARBA00022989"/>
    </source>
</evidence>
<keyword evidence="3 6" id="KW-0812">Transmembrane</keyword>
<feature type="transmembrane region" description="Helical" evidence="6">
    <location>
        <begin position="44"/>
        <end position="64"/>
    </location>
</feature>
<evidence type="ECO:0000256" key="3">
    <source>
        <dbReference type="ARBA" id="ARBA00022692"/>
    </source>
</evidence>
<organism evidence="8 9">
    <name type="scientific">Zunongwangia mangrovi</name>
    <dbReference type="NCBI Taxonomy" id="1334022"/>
    <lineage>
        <taxon>Bacteria</taxon>
        <taxon>Pseudomonadati</taxon>
        <taxon>Bacteroidota</taxon>
        <taxon>Flavobacteriia</taxon>
        <taxon>Flavobacteriales</taxon>
        <taxon>Flavobacteriaceae</taxon>
        <taxon>Zunongwangia</taxon>
    </lineage>
</organism>
<keyword evidence="5 6" id="KW-0472">Membrane</keyword>
<name>A0A1I1J0Z3_9FLAO</name>
<sequence>MNFIDQELQFFILQSLGLLAIIFPAFCILSIVRNSNSFKKKMRLMWTLVVILIPIIGSFLYLSIGREQVLNTEIQSNI</sequence>
<evidence type="ECO:0000256" key="2">
    <source>
        <dbReference type="ARBA" id="ARBA00022475"/>
    </source>
</evidence>
<accession>A0A1I1J0Z3</accession>
<dbReference type="OrthoDB" id="1123412at2"/>
<evidence type="ECO:0000256" key="5">
    <source>
        <dbReference type="ARBA" id="ARBA00023136"/>
    </source>
</evidence>